<dbReference type="CDD" id="cd04506">
    <property type="entry name" value="SGNH_hydrolase_YpmR_like"/>
    <property type="match status" value="1"/>
</dbReference>
<reference evidence="3 4" key="1">
    <citation type="submission" date="2024-05" db="EMBL/GenBank/DDBJ databases">
        <authorList>
            <person name="Haq I."/>
            <person name="Ullah Z."/>
            <person name="Ahmad R."/>
            <person name="Li M."/>
            <person name="Tong Y."/>
        </authorList>
    </citation>
    <scope>NUCLEOTIDE SEQUENCE [LARGE SCALE GENOMIC DNA]</scope>
    <source>
        <strain evidence="3 4">16A2E</strain>
    </source>
</reference>
<dbReference type="Proteomes" id="UP001444625">
    <property type="component" value="Unassembled WGS sequence"/>
</dbReference>
<dbReference type="EMBL" id="JBDIML010000002">
    <property type="protein sequence ID" value="MEN2767202.1"/>
    <property type="molecule type" value="Genomic_DNA"/>
</dbReference>
<dbReference type="InterPro" id="IPR036514">
    <property type="entry name" value="SGNH_hydro_sf"/>
</dbReference>
<feature type="domain" description="SGNH hydrolase-type esterase" evidence="2">
    <location>
        <begin position="94"/>
        <end position="283"/>
    </location>
</feature>
<gene>
    <name evidence="3" type="ORF">ABC228_08380</name>
</gene>
<dbReference type="RefSeq" id="WP_345824664.1">
    <property type="nucleotide sequence ID" value="NZ_JBDIML010000002.1"/>
</dbReference>
<organism evidence="3 4">
    <name type="scientific">Ornithinibacillus xuwenensis</name>
    <dbReference type="NCBI Taxonomy" id="3144668"/>
    <lineage>
        <taxon>Bacteria</taxon>
        <taxon>Bacillati</taxon>
        <taxon>Bacillota</taxon>
        <taxon>Bacilli</taxon>
        <taxon>Bacillales</taxon>
        <taxon>Bacillaceae</taxon>
        <taxon>Ornithinibacillus</taxon>
    </lineage>
</organism>
<dbReference type="GO" id="GO:0016787">
    <property type="term" value="F:hydrolase activity"/>
    <property type="evidence" value="ECO:0007669"/>
    <property type="project" value="UniProtKB-KW"/>
</dbReference>
<proteinExistence type="predicted"/>
<evidence type="ECO:0000313" key="3">
    <source>
        <dbReference type="EMBL" id="MEN2767202.1"/>
    </source>
</evidence>
<dbReference type="PANTHER" id="PTHR30383:SF27">
    <property type="entry name" value="SPORE GERMINATION LIPASE LIPC"/>
    <property type="match status" value="1"/>
</dbReference>
<evidence type="ECO:0000313" key="4">
    <source>
        <dbReference type="Proteomes" id="UP001444625"/>
    </source>
</evidence>
<dbReference type="InterPro" id="IPR051532">
    <property type="entry name" value="Ester_Hydrolysis_Enzymes"/>
</dbReference>
<comment type="caution">
    <text evidence="3">The sequence shown here is derived from an EMBL/GenBank/DDBJ whole genome shotgun (WGS) entry which is preliminary data.</text>
</comment>
<evidence type="ECO:0000256" key="1">
    <source>
        <dbReference type="SAM" id="MobiDB-lite"/>
    </source>
</evidence>
<feature type="region of interest" description="Disordered" evidence="1">
    <location>
        <begin position="26"/>
        <end position="67"/>
    </location>
</feature>
<name>A0ABU9XK42_9BACI</name>
<dbReference type="SUPFAM" id="SSF52266">
    <property type="entry name" value="SGNH hydrolase"/>
    <property type="match status" value="1"/>
</dbReference>
<evidence type="ECO:0000259" key="2">
    <source>
        <dbReference type="Pfam" id="PF13472"/>
    </source>
</evidence>
<feature type="compositionally biased region" description="Polar residues" evidence="1">
    <location>
        <begin position="26"/>
        <end position="36"/>
    </location>
</feature>
<dbReference type="PANTHER" id="PTHR30383">
    <property type="entry name" value="THIOESTERASE 1/PROTEASE 1/LYSOPHOSPHOLIPASE L1"/>
    <property type="match status" value="1"/>
</dbReference>
<keyword evidence="3" id="KW-0378">Hydrolase</keyword>
<sequence>MKKTTTMIIIILSFVLLGIGITMSNPQQTAPLSPKQTENRIADENEEDTSSDAPVEESTNSEIKTPADEISKEIEEVIQSTIEFFSDKETKVVAIGDSLTQGVGDQSEQGGYVGILDAYLNREKQVAVFENYGKRGNRTDQLISRLQEPEIEQSIENADIVLITIGANDIMQVAKENFLDINYEVFAKERVHYEERIRKIFSSLKETNPDAAIYLIGFYNPFKQYFEHIQELDMIVNDWNYIGKKVAESYGETFIPTKDLFMSEEVNLFAEDHFHPNETGYQRIAERILNYLVVE</sequence>
<dbReference type="Pfam" id="PF13472">
    <property type="entry name" value="Lipase_GDSL_2"/>
    <property type="match status" value="1"/>
</dbReference>
<dbReference type="Gene3D" id="3.40.50.1110">
    <property type="entry name" value="SGNH hydrolase"/>
    <property type="match status" value="1"/>
</dbReference>
<protein>
    <submittedName>
        <fullName evidence="3">SGNH/GDSL hydrolase family protein</fullName>
    </submittedName>
</protein>
<keyword evidence="4" id="KW-1185">Reference proteome</keyword>
<accession>A0ABU9XK42</accession>
<dbReference type="InterPro" id="IPR013830">
    <property type="entry name" value="SGNH_hydro"/>
</dbReference>